<dbReference type="Proteomes" id="UP001515943">
    <property type="component" value="Unassembled WGS sequence"/>
</dbReference>
<name>A0ABX1FFU9_9PSEU</name>
<keyword evidence="1" id="KW-0732">Signal</keyword>
<proteinExistence type="predicted"/>
<accession>A0ABX1FFU9</accession>
<organism evidence="2 3">
    <name type="scientific">Lentzea indica</name>
    <dbReference type="NCBI Taxonomy" id="2604800"/>
    <lineage>
        <taxon>Bacteria</taxon>
        <taxon>Bacillati</taxon>
        <taxon>Actinomycetota</taxon>
        <taxon>Actinomycetes</taxon>
        <taxon>Pseudonocardiales</taxon>
        <taxon>Pseudonocardiaceae</taxon>
        <taxon>Lentzea</taxon>
    </lineage>
</organism>
<keyword evidence="3" id="KW-1185">Reference proteome</keyword>
<sequence length="180" mass="19317">MSMRKLVCTAAAVAFMVTATPPAGAVEQSQPNEVDALPFMPAPATQVWATRTLSAQPGQQQPQFLRLDIAQLTPRFVTSDSPAAVKITGKIVNVGDRKVSDIVLRLERGDSLGTEDDLRKALREPAAAEAVQPKFTDIADELEPGQQKDFSLEVPLRGTAPTSLEIAAARHRTRSSPTST</sequence>
<feature type="signal peptide" evidence="1">
    <location>
        <begin position="1"/>
        <end position="25"/>
    </location>
</feature>
<evidence type="ECO:0000313" key="3">
    <source>
        <dbReference type="Proteomes" id="UP001515943"/>
    </source>
</evidence>
<gene>
    <name evidence="2" type="ORF">FXN61_13265</name>
</gene>
<feature type="chain" id="PRO_5045067309" evidence="1">
    <location>
        <begin position="26"/>
        <end position="180"/>
    </location>
</feature>
<evidence type="ECO:0000313" key="2">
    <source>
        <dbReference type="EMBL" id="NKE57752.1"/>
    </source>
</evidence>
<reference evidence="2 3" key="1">
    <citation type="submission" date="2019-08" db="EMBL/GenBank/DDBJ databases">
        <title>Lentzea from Indian Himalayas.</title>
        <authorList>
            <person name="Mandal S."/>
            <person name="Mallick Gupta A."/>
            <person name="Maiti P.K."/>
            <person name="Sarkar J."/>
            <person name="Mandal S."/>
        </authorList>
    </citation>
    <scope>NUCLEOTIDE SEQUENCE [LARGE SCALE GENOMIC DNA]</scope>
    <source>
        <strain evidence="2 3">PSKA42</strain>
    </source>
</reference>
<comment type="caution">
    <text evidence="2">The sequence shown here is derived from an EMBL/GenBank/DDBJ whole genome shotgun (WGS) entry which is preliminary data.</text>
</comment>
<feature type="non-terminal residue" evidence="2">
    <location>
        <position position="180"/>
    </location>
</feature>
<protein>
    <submittedName>
        <fullName evidence="2">Uncharacterized protein</fullName>
    </submittedName>
</protein>
<evidence type="ECO:0000256" key="1">
    <source>
        <dbReference type="SAM" id="SignalP"/>
    </source>
</evidence>
<dbReference type="EMBL" id="VSRL01000038">
    <property type="protein sequence ID" value="NKE57752.1"/>
    <property type="molecule type" value="Genomic_DNA"/>
</dbReference>